<accession>A0ABW4B069</accession>
<gene>
    <name evidence="3" type="ORF">ACFQ45_04765</name>
</gene>
<keyword evidence="4" id="KW-1185">Reference proteome</keyword>
<protein>
    <submittedName>
        <fullName evidence="3">Nitrate- and nitrite sensing domain-containing protein</fullName>
    </submittedName>
</protein>
<name>A0ABW4B069_9GAMM</name>
<sequence length="285" mass="32222">MSILTEFYYLMIIAVAFGLLFYGLHRSLRRQDRLHAESNLQQLLLLRALTADLQKHRGLTSAVLNGDTSMAQDMENIRQRVNQHIATAESCKSTHKETWFGIIDHWSRMREGRSQDPENNLKQHNLIIRNCIFLMEDIACEVDLTQGKAELAYLTCIWREVIPAAEWAGQARALGASIAATGYSSPAQRVRLQFLYEKIEQLSGDAFHTLQAHLAAHPETTGFQLQKQEAVMAEFLTCIKSELLSTASPGIDAKSYFKRATESIDALFALVDIALHQVQSQKLKY</sequence>
<evidence type="ECO:0000256" key="1">
    <source>
        <dbReference type="SAM" id="Phobius"/>
    </source>
</evidence>
<organism evidence="3 4">
    <name type="scientific">Rhodanobacter aciditrophus</name>
    <dbReference type="NCBI Taxonomy" id="1623218"/>
    <lineage>
        <taxon>Bacteria</taxon>
        <taxon>Pseudomonadati</taxon>
        <taxon>Pseudomonadota</taxon>
        <taxon>Gammaproteobacteria</taxon>
        <taxon>Lysobacterales</taxon>
        <taxon>Rhodanobacteraceae</taxon>
        <taxon>Rhodanobacter</taxon>
    </lineage>
</organism>
<reference evidence="4" key="1">
    <citation type="journal article" date="2019" name="Int. J. Syst. Evol. Microbiol.">
        <title>The Global Catalogue of Microorganisms (GCM) 10K type strain sequencing project: providing services to taxonomists for standard genome sequencing and annotation.</title>
        <authorList>
            <consortium name="The Broad Institute Genomics Platform"/>
            <consortium name="The Broad Institute Genome Sequencing Center for Infectious Disease"/>
            <person name="Wu L."/>
            <person name="Ma J."/>
        </authorList>
    </citation>
    <scope>NUCLEOTIDE SEQUENCE [LARGE SCALE GENOMIC DNA]</scope>
    <source>
        <strain evidence="4">JCM 30774</strain>
    </source>
</reference>
<comment type="caution">
    <text evidence="3">The sequence shown here is derived from an EMBL/GenBank/DDBJ whole genome shotgun (WGS) entry which is preliminary data.</text>
</comment>
<evidence type="ECO:0000259" key="2">
    <source>
        <dbReference type="Pfam" id="PF08376"/>
    </source>
</evidence>
<dbReference type="Proteomes" id="UP001597059">
    <property type="component" value="Unassembled WGS sequence"/>
</dbReference>
<keyword evidence="1" id="KW-0472">Membrane</keyword>
<feature type="domain" description="Nitrate/nitrite sensing protein" evidence="2">
    <location>
        <begin position="49"/>
        <end position="278"/>
    </location>
</feature>
<evidence type="ECO:0000313" key="3">
    <source>
        <dbReference type="EMBL" id="MFD1382661.1"/>
    </source>
</evidence>
<proteinExistence type="predicted"/>
<dbReference type="Pfam" id="PF08376">
    <property type="entry name" value="NIT"/>
    <property type="match status" value="1"/>
</dbReference>
<evidence type="ECO:0000313" key="4">
    <source>
        <dbReference type="Proteomes" id="UP001597059"/>
    </source>
</evidence>
<keyword evidence="1" id="KW-1133">Transmembrane helix</keyword>
<keyword evidence="1" id="KW-0812">Transmembrane</keyword>
<feature type="transmembrane region" description="Helical" evidence="1">
    <location>
        <begin position="6"/>
        <end position="24"/>
    </location>
</feature>
<dbReference type="RefSeq" id="WP_377365836.1">
    <property type="nucleotide sequence ID" value="NZ_JBHTMN010000006.1"/>
</dbReference>
<dbReference type="InterPro" id="IPR013587">
    <property type="entry name" value="Nitrate/nitrite_sensing"/>
</dbReference>
<dbReference type="EMBL" id="JBHTMN010000006">
    <property type="protein sequence ID" value="MFD1382661.1"/>
    <property type="molecule type" value="Genomic_DNA"/>
</dbReference>